<evidence type="ECO:0000313" key="3">
    <source>
        <dbReference type="Proteomes" id="UP001324115"/>
    </source>
</evidence>
<feature type="domain" description="F-box associated beta-propeller type 3" evidence="1">
    <location>
        <begin position="4"/>
        <end position="141"/>
    </location>
</feature>
<dbReference type="Proteomes" id="UP001324115">
    <property type="component" value="Unassembled WGS sequence"/>
</dbReference>
<evidence type="ECO:0000313" key="2">
    <source>
        <dbReference type="EMBL" id="KAK4575928.1"/>
    </source>
</evidence>
<evidence type="ECO:0000259" key="1">
    <source>
        <dbReference type="Pfam" id="PF08268"/>
    </source>
</evidence>
<comment type="caution">
    <text evidence="2">The sequence shown here is derived from an EMBL/GenBank/DDBJ whole genome shotgun (WGS) entry which is preliminary data.</text>
</comment>
<protein>
    <recommendedName>
        <fullName evidence="1">F-box associated beta-propeller type 3 domain-containing protein</fullName>
    </recommendedName>
</protein>
<dbReference type="NCBIfam" id="TIGR01640">
    <property type="entry name" value="F_box_assoc_1"/>
    <property type="match status" value="1"/>
</dbReference>
<organism evidence="2 3">
    <name type="scientific">Quercus rubra</name>
    <name type="common">Northern red oak</name>
    <name type="synonym">Quercus borealis</name>
    <dbReference type="NCBI Taxonomy" id="3512"/>
    <lineage>
        <taxon>Eukaryota</taxon>
        <taxon>Viridiplantae</taxon>
        <taxon>Streptophyta</taxon>
        <taxon>Embryophyta</taxon>
        <taxon>Tracheophyta</taxon>
        <taxon>Spermatophyta</taxon>
        <taxon>Magnoliopsida</taxon>
        <taxon>eudicotyledons</taxon>
        <taxon>Gunneridae</taxon>
        <taxon>Pentapetalae</taxon>
        <taxon>rosids</taxon>
        <taxon>fabids</taxon>
        <taxon>Fagales</taxon>
        <taxon>Fagaceae</taxon>
        <taxon>Quercus</taxon>
    </lineage>
</organism>
<sequence>MLCLSQSEYDGHVYICNPVLGEYTTLPPVLGITQYYAPFGFGFRFGYDPSNDEYKVVRLWCCMDMDNKFELVGEIYTLGCDRGSLRGGRALGMCHIQLRQIILQFFLNGVLHWMTKPAIALESTETIVCFHVGSEQFQVLPENNIDISKF</sequence>
<dbReference type="EMBL" id="JAXUIC010000008">
    <property type="protein sequence ID" value="KAK4575928.1"/>
    <property type="molecule type" value="Genomic_DNA"/>
</dbReference>
<gene>
    <name evidence="2" type="ORF">RGQ29_026760</name>
</gene>
<proteinExistence type="predicted"/>
<dbReference type="PANTHER" id="PTHR31111">
    <property type="entry name" value="BNAA05G37150D PROTEIN-RELATED"/>
    <property type="match status" value="1"/>
</dbReference>
<dbReference type="PANTHER" id="PTHR31111:SF134">
    <property type="entry name" value="F-BOX ASSOCIATED INTERACTION DOMAIN-CONTAINING PROTEIN"/>
    <property type="match status" value="1"/>
</dbReference>
<reference evidence="2 3" key="1">
    <citation type="journal article" date="2023" name="G3 (Bethesda)">
        <title>A haplotype-resolved chromosome-scale genome for Quercus rubra L. provides insights into the genetics of adaptive traits for red oak species.</title>
        <authorList>
            <person name="Kapoor B."/>
            <person name="Jenkins J."/>
            <person name="Schmutz J."/>
            <person name="Zhebentyayeva T."/>
            <person name="Kuelheim C."/>
            <person name="Coggeshall M."/>
            <person name="Heim C."/>
            <person name="Lasky J.R."/>
            <person name="Leites L."/>
            <person name="Islam-Faridi N."/>
            <person name="Romero-Severson J."/>
            <person name="DeLeo V.L."/>
            <person name="Lucas S.M."/>
            <person name="Lazic D."/>
            <person name="Gailing O."/>
            <person name="Carlson J."/>
            <person name="Staton M."/>
        </authorList>
    </citation>
    <scope>NUCLEOTIDE SEQUENCE [LARGE SCALE GENOMIC DNA]</scope>
    <source>
        <strain evidence="2">Pseudo-F2</strain>
    </source>
</reference>
<name>A0AAN7EM95_QUERU</name>
<dbReference type="InterPro" id="IPR013187">
    <property type="entry name" value="F-box-assoc_dom_typ3"/>
</dbReference>
<accession>A0AAN7EM95</accession>
<dbReference type="AlphaFoldDB" id="A0AAN7EM95"/>
<dbReference type="Pfam" id="PF08268">
    <property type="entry name" value="FBA_3"/>
    <property type="match status" value="1"/>
</dbReference>
<dbReference type="InterPro" id="IPR017451">
    <property type="entry name" value="F-box-assoc_interact_dom"/>
</dbReference>
<keyword evidence="3" id="KW-1185">Reference proteome</keyword>